<sequence>MVDSQSRSKVVRVLHYLSPNHKINRIVTHNLVISSTTITLSGSENMCNTIKFSVIASVDTEASSVQIIALRDVISLLDIRGVALDCPIVLLSSGSWSNRT</sequence>
<name>A0A2P5AZS1_PARAD</name>
<dbReference type="EMBL" id="JXTB01000400">
    <property type="protein sequence ID" value="PON42067.1"/>
    <property type="molecule type" value="Genomic_DNA"/>
</dbReference>
<comment type="caution">
    <text evidence="1">The sequence shown here is derived from an EMBL/GenBank/DDBJ whole genome shotgun (WGS) entry which is preliminary data.</text>
</comment>
<dbReference type="Proteomes" id="UP000237105">
    <property type="component" value="Unassembled WGS sequence"/>
</dbReference>
<accession>A0A2P5AZS1</accession>
<keyword evidence="2" id="KW-1185">Reference proteome</keyword>
<gene>
    <name evidence="1" type="ORF">PanWU01x14_284570</name>
</gene>
<dbReference type="AlphaFoldDB" id="A0A2P5AZS1"/>
<reference evidence="2" key="1">
    <citation type="submission" date="2016-06" db="EMBL/GenBank/DDBJ databases">
        <title>Parallel loss of symbiosis genes in relatives of nitrogen-fixing non-legume Parasponia.</title>
        <authorList>
            <person name="Van Velzen R."/>
            <person name="Holmer R."/>
            <person name="Bu F."/>
            <person name="Rutten L."/>
            <person name="Van Zeijl A."/>
            <person name="Liu W."/>
            <person name="Santuari L."/>
            <person name="Cao Q."/>
            <person name="Sharma T."/>
            <person name="Shen D."/>
            <person name="Roswanjaya Y."/>
            <person name="Wardhani T."/>
            <person name="Kalhor M.S."/>
            <person name="Jansen J."/>
            <person name="Van den Hoogen J."/>
            <person name="Gungor B."/>
            <person name="Hartog M."/>
            <person name="Hontelez J."/>
            <person name="Verver J."/>
            <person name="Yang W.-C."/>
            <person name="Schijlen E."/>
            <person name="Repin R."/>
            <person name="Schilthuizen M."/>
            <person name="Schranz E."/>
            <person name="Heidstra R."/>
            <person name="Miyata K."/>
            <person name="Fedorova E."/>
            <person name="Kohlen W."/>
            <person name="Bisseling T."/>
            <person name="Smit S."/>
            <person name="Geurts R."/>
        </authorList>
    </citation>
    <scope>NUCLEOTIDE SEQUENCE [LARGE SCALE GENOMIC DNA]</scope>
    <source>
        <strain evidence="2">cv. WU1-14</strain>
    </source>
</reference>
<evidence type="ECO:0000313" key="1">
    <source>
        <dbReference type="EMBL" id="PON42067.1"/>
    </source>
</evidence>
<organism evidence="1 2">
    <name type="scientific">Parasponia andersonii</name>
    <name type="common">Sponia andersonii</name>
    <dbReference type="NCBI Taxonomy" id="3476"/>
    <lineage>
        <taxon>Eukaryota</taxon>
        <taxon>Viridiplantae</taxon>
        <taxon>Streptophyta</taxon>
        <taxon>Embryophyta</taxon>
        <taxon>Tracheophyta</taxon>
        <taxon>Spermatophyta</taxon>
        <taxon>Magnoliopsida</taxon>
        <taxon>eudicotyledons</taxon>
        <taxon>Gunneridae</taxon>
        <taxon>Pentapetalae</taxon>
        <taxon>rosids</taxon>
        <taxon>fabids</taxon>
        <taxon>Rosales</taxon>
        <taxon>Cannabaceae</taxon>
        <taxon>Parasponia</taxon>
    </lineage>
</organism>
<protein>
    <submittedName>
        <fullName evidence="1">Uncharacterized protein</fullName>
    </submittedName>
</protein>
<evidence type="ECO:0000313" key="2">
    <source>
        <dbReference type="Proteomes" id="UP000237105"/>
    </source>
</evidence>
<dbReference type="OrthoDB" id="10551026at2759"/>
<proteinExistence type="predicted"/>